<feature type="domain" description="Teneurin-like YD-shell" evidence="3">
    <location>
        <begin position="34"/>
        <end position="129"/>
    </location>
</feature>
<dbReference type="InterPro" id="IPR022385">
    <property type="entry name" value="Rhs_assc_core"/>
</dbReference>
<dbReference type="PANTHER" id="PTHR32305">
    <property type="match status" value="1"/>
</dbReference>
<dbReference type="Proteomes" id="UP001430647">
    <property type="component" value="Unassembled WGS sequence"/>
</dbReference>
<evidence type="ECO:0000259" key="3">
    <source>
        <dbReference type="Pfam" id="PF25023"/>
    </source>
</evidence>
<dbReference type="NCBIfam" id="TIGR03696">
    <property type="entry name" value="Rhs_assc_core"/>
    <property type="match status" value="1"/>
</dbReference>
<dbReference type="EMBL" id="JAKJPQ010000002">
    <property type="protein sequence ID" value="MCI2260485.1"/>
    <property type="molecule type" value="Genomic_DNA"/>
</dbReference>
<evidence type="ECO:0000313" key="6">
    <source>
        <dbReference type="Proteomes" id="UP001430647"/>
    </source>
</evidence>
<dbReference type="AlphaFoldDB" id="A0AAU8I719"/>
<dbReference type="InterPro" id="IPR050708">
    <property type="entry name" value="T6SS_VgrG/RHS"/>
</dbReference>
<proteinExistence type="predicted"/>
<dbReference type="KEGG" id="xin:Q7W82_03435"/>
<accession>A0AAU8I719</accession>
<keyword evidence="1" id="KW-0677">Repeat</keyword>
<organism evidence="5">
    <name type="scientific">Xanthomonas indica</name>
    <dbReference type="NCBI Taxonomy" id="2912242"/>
    <lineage>
        <taxon>Bacteria</taxon>
        <taxon>Pseudomonadati</taxon>
        <taxon>Pseudomonadota</taxon>
        <taxon>Gammaproteobacteria</taxon>
        <taxon>Lysobacterales</taxon>
        <taxon>Lysobacteraceae</taxon>
        <taxon>Xanthomonas</taxon>
    </lineage>
</organism>
<evidence type="ECO:0000313" key="4">
    <source>
        <dbReference type="EMBL" id="MCI2260485.1"/>
    </source>
</evidence>
<name>A0AAU8I719_9XANT</name>
<feature type="region of interest" description="Disordered" evidence="2">
    <location>
        <begin position="281"/>
        <end position="311"/>
    </location>
</feature>
<keyword evidence="6" id="KW-1185">Reference proteome</keyword>
<dbReference type="InterPro" id="IPR056823">
    <property type="entry name" value="TEN-like_YD-shell"/>
</dbReference>
<evidence type="ECO:0000256" key="1">
    <source>
        <dbReference type="ARBA" id="ARBA00022737"/>
    </source>
</evidence>
<dbReference type="Gene3D" id="2.180.10.10">
    <property type="entry name" value="RHS repeat-associated core"/>
    <property type="match status" value="1"/>
</dbReference>
<reference evidence="4" key="2">
    <citation type="submission" date="2022-01" db="EMBL/GenBank/DDBJ databases">
        <authorList>
            <person name="Rana R."/>
            <person name="Patil P.B."/>
        </authorList>
    </citation>
    <scope>NUCLEOTIDE SEQUENCE</scope>
    <source>
        <strain evidence="4">PPL560</strain>
    </source>
</reference>
<reference evidence="5" key="3">
    <citation type="submission" date="2023-08" db="EMBL/GenBank/DDBJ databases">
        <title>Complete genome sequence of Xanthomonas indica.</title>
        <authorList>
            <person name="Patil P.B."/>
            <person name="Rana R."/>
        </authorList>
    </citation>
    <scope>NUCLEOTIDE SEQUENCE</scope>
    <source>
        <strain evidence="5">PPL560</strain>
    </source>
</reference>
<sequence length="311" mass="33926">MSNFQGIRAVMRLMAATVLSLFVAFGALAQTVRYIHTDGLGSLVLATDKDRNIIERSEYEPYGYLLNRPAIDGPGYTGHVTDVSTTFTYMQQRYYDPLLGRMLSVDPITVNQSKDLRQFGRYNYSYGNPYKFIDPDGRIVKLADLKDKKAIEGMIRSRSAGKFKFDKDGKLKQSKSSANQKGRSTYYQSKLNAAIDSSETITVGINSTFTDPMSGNQEDVDSAAGGGVTVGRTHGGDQEVTISGNPLNSLKDTSGAQLRDDPADILMHEMVGHAIPHVVGSDTGNAVDNENKARSEIPGSGIRAAEPWHGE</sequence>
<dbReference type="Pfam" id="PF25023">
    <property type="entry name" value="TEN_YD-shell"/>
    <property type="match status" value="1"/>
</dbReference>
<dbReference type="PANTHER" id="PTHR32305:SF17">
    <property type="entry name" value="TRNA NUCLEASE WAPA"/>
    <property type="match status" value="1"/>
</dbReference>
<protein>
    <submittedName>
        <fullName evidence="5">RHS repeat-associated core domain-containing protein</fullName>
    </submittedName>
</protein>
<evidence type="ECO:0000313" key="5">
    <source>
        <dbReference type="EMBL" id="XCI81231.1"/>
    </source>
</evidence>
<dbReference type="EMBL" id="CP131914">
    <property type="protein sequence ID" value="XCI81231.1"/>
    <property type="molecule type" value="Genomic_DNA"/>
</dbReference>
<evidence type="ECO:0000256" key="2">
    <source>
        <dbReference type="SAM" id="MobiDB-lite"/>
    </source>
</evidence>
<gene>
    <name evidence="4" type="ORF">L3V74_02945</name>
    <name evidence="5" type="ORF">Q7W82_03435</name>
</gene>
<dbReference type="RefSeq" id="WP_242157409.1">
    <property type="nucleotide sequence ID" value="NZ_CP131914.1"/>
</dbReference>
<reference evidence="4 6" key="1">
    <citation type="journal article" date="2022" name="Curr. Microbiol.">
        <title>Xanthomonas indica sp. nov., a Novel Member of Non-Pathogenic Xanthomonas Community from Healthy Rice Seeds.</title>
        <authorList>
            <person name="Rana R."/>
            <person name="Madhavan V.N."/>
            <person name="Saroha T."/>
            <person name="Bansal K."/>
            <person name="Kaur A."/>
            <person name="Sonti R.V."/>
            <person name="Patel H.K."/>
            <person name="Patil P.B."/>
        </authorList>
    </citation>
    <scope>NUCLEOTIDE SEQUENCE [LARGE SCALE GENOMIC DNA]</scope>
    <source>
        <strain evidence="4 6">PPL560</strain>
    </source>
</reference>